<reference evidence="2 3" key="1">
    <citation type="submission" date="2023-01" db="EMBL/GenBank/DDBJ databases">
        <title>Draft genome sequence of Nocardiopsis sp. RSe5-2 isolated from halophytes.</title>
        <authorList>
            <person name="Duangmal K."/>
            <person name="Chantavorakit T."/>
        </authorList>
    </citation>
    <scope>NUCLEOTIDE SEQUENCE [LARGE SCALE GENOMIC DNA]</scope>
    <source>
        <strain evidence="2 3">RSe5-2</strain>
    </source>
</reference>
<sequence length="103" mass="10884">MSAETRSHLLTRLLTAVRARGGRALLALGSTDHPVLYVLHRGRTVPVVVVDAPSGGRWLIWGRSSFIDAGLVDIAADHLTDAPEAHGRPTAAAPRHPALKAVA</sequence>
<comment type="caution">
    <text evidence="2">The sequence shown here is derived from an EMBL/GenBank/DDBJ whole genome shotgun (WGS) entry which is preliminary data.</text>
</comment>
<organism evidence="2 3">
    <name type="scientific">Nocardiopsis endophytica</name>
    <dbReference type="NCBI Taxonomy" id="3018445"/>
    <lineage>
        <taxon>Bacteria</taxon>
        <taxon>Bacillati</taxon>
        <taxon>Actinomycetota</taxon>
        <taxon>Actinomycetes</taxon>
        <taxon>Streptosporangiales</taxon>
        <taxon>Nocardiopsidaceae</taxon>
        <taxon>Nocardiopsis</taxon>
    </lineage>
</organism>
<dbReference type="RefSeq" id="WP_270686164.1">
    <property type="nucleotide sequence ID" value="NZ_JAQFWQ010000034.1"/>
</dbReference>
<evidence type="ECO:0000313" key="2">
    <source>
        <dbReference type="EMBL" id="MDA2811710.1"/>
    </source>
</evidence>
<proteinExistence type="predicted"/>
<feature type="region of interest" description="Disordered" evidence="1">
    <location>
        <begin position="83"/>
        <end position="103"/>
    </location>
</feature>
<accession>A0ABT4U446</accession>
<dbReference type="Proteomes" id="UP001527866">
    <property type="component" value="Unassembled WGS sequence"/>
</dbReference>
<evidence type="ECO:0000313" key="3">
    <source>
        <dbReference type="Proteomes" id="UP001527866"/>
    </source>
</evidence>
<name>A0ABT4U446_9ACTN</name>
<gene>
    <name evidence="2" type="ORF">O4J56_13800</name>
</gene>
<dbReference type="EMBL" id="JAQFWQ010000034">
    <property type="protein sequence ID" value="MDA2811710.1"/>
    <property type="molecule type" value="Genomic_DNA"/>
</dbReference>
<protein>
    <submittedName>
        <fullName evidence="2">Uncharacterized protein</fullName>
    </submittedName>
</protein>
<evidence type="ECO:0000256" key="1">
    <source>
        <dbReference type="SAM" id="MobiDB-lite"/>
    </source>
</evidence>
<keyword evidence="3" id="KW-1185">Reference proteome</keyword>